<accession>D0W302</accession>
<proteinExistence type="predicted"/>
<comment type="caution">
    <text evidence="1">The sequence shown here is derived from an EMBL/GenBank/DDBJ whole genome shotgun (WGS) entry which is preliminary data.</text>
</comment>
<evidence type="ECO:0000313" key="2">
    <source>
        <dbReference type="Proteomes" id="UP000003294"/>
    </source>
</evidence>
<dbReference type="EMBL" id="ACDY02000005">
    <property type="protein sequence ID" value="EEZ71799.1"/>
    <property type="molecule type" value="Genomic_DNA"/>
</dbReference>
<organism evidence="1 2">
    <name type="scientific">Neisseria cinerea ATCC 14685</name>
    <dbReference type="NCBI Taxonomy" id="546262"/>
    <lineage>
        <taxon>Bacteria</taxon>
        <taxon>Pseudomonadati</taxon>
        <taxon>Pseudomonadota</taxon>
        <taxon>Betaproteobacteria</taxon>
        <taxon>Neisseriales</taxon>
        <taxon>Neisseriaceae</taxon>
        <taxon>Neisseria</taxon>
    </lineage>
</organism>
<protein>
    <submittedName>
        <fullName evidence="1">Uncharacterized protein</fullName>
    </submittedName>
</protein>
<name>D0W302_NEICI</name>
<reference evidence="1 2" key="1">
    <citation type="submission" date="2009-10" db="EMBL/GenBank/DDBJ databases">
        <authorList>
            <person name="Weinstock G."/>
            <person name="Sodergren E."/>
            <person name="Clifton S."/>
            <person name="Fulton L."/>
            <person name="Fulton B."/>
            <person name="Courtney L."/>
            <person name="Fronick C."/>
            <person name="Harrison M."/>
            <person name="Strong C."/>
            <person name="Farmer C."/>
            <person name="Delahaunty K."/>
            <person name="Markovic C."/>
            <person name="Hall O."/>
            <person name="Minx P."/>
            <person name="Tomlinson C."/>
            <person name="Mitreva M."/>
            <person name="Nelson J."/>
            <person name="Hou S."/>
            <person name="Wollam A."/>
            <person name="Pepin K.H."/>
            <person name="Johnson M."/>
            <person name="Bhonagiri V."/>
            <person name="Nash W.E."/>
            <person name="Warren W."/>
            <person name="Chinwalla A."/>
            <person name="Mardis E.R."/>
            <person name="Wilson R.K."/>
        </authorList>
    </citation>
    <scope>NUCLEOTIDE SEQUENCE [LARGE SCALE GENOMIC DNA]</scope>
    <source>
        <strain evidence="1 2">ATCC 14685</strain>
    </source>
</reference>
<evidence type="ECO:0000313" key="1">
    <source>
        <dbReference type="EMBL" id="EEZ71799.1"/>
    </source>
</evidence>
<sequence>MGIQSACIVALRNENGSYNIKHTTIKWWQIVALRNENGSYNEKSTSRATK</sequence>
<dbReference type="Proteomes" id="UP000003294">
    <property type="component" value="Unassembled WGS sequence"/>
</dbReference>
<dbReference type="AlphaFoldDB" id="D0W302"/>
<gene>
    <name evidence="1" type="ORF">NEICINOT_04037</name>
</gene>